<dbReference type="InterPro" id="IPR037175">
    <property type="entry name" value="KFase_sf"/>
</dbReference>
<dbReference type="SUPFAM" id="SSF102198">
    <property type="entry name" value="Putative cyclase"/>
    <property type="match status" value="1"/>
</dbReference>
<dbReference type="RefSeq" id="WP_239369376.1">
    <property type="nucleotide sequence ID" value="NZ_JAKREW010000030.1"/>
</dbReference>
<protein>
    <submittedName>
        <fullName evidence="1">Cyclase family protein</fullName>
    </submittedName>
</protein>
<dbReference type="Proteomes" id="UP001201701">
    <property type="component" value="Unassembled WGS sequence"/>
</dbReference>
<sequence>MIAQRLLGELASLLVGGEIEVLDLTAVLGPKTPVVKLPPDLAVSTPKVEIHTISTYDKNGPWWAWNWLKLGEHSGTHFDAPIHWISGKEHADGATDTIPVSRFVGPVNVIDCSKEATADHDFLLTVDHIKAWEKMNGEISRGDWVLMRTDWYKRNGSEAEFLNSDESGPHSPGPTAEAIQYLIDKGICGWGSETISTDAGQGGGMEPPYPAHTLIHKANKYGLACLCNLDRLPARGAILIVAPLKIQNGTGSPIRAMALTARQA</sequence>
<dbReference type="EMBL" id="JAKREW010000030">
    <property type="protein sequence ID" value="MCG7507856.1"/>
    <property type="molecule type" value="Genomic_DNA"/>
</dbReference>
<evidence type="ECO:0000313" key="2">
    <source>
        <dbReference type="Proteomes" id="UP001201701"/>
    </source>
</evidence>
<keyword evidence="2" id="KW-1185">Reference proteome</keyword>
<proteinExistence type="predicted"/>
<gene>
    <name evidence="1" type="ORF">L4923_22720</name>
</gene>
<comment type="caution">
    <text evidence="1">The sequence shown here is derived from an EMBL/GenBank/DDBJ whole genome shotgun (WGS) entry which is preliminary data.</text>
</comment>
<dbReference type="PANTHER" id="PTHR31118">
    <property type="entry name" value="CYCLASE-LIKE PROTEIN 2"/>
    <property type="match status" value="1"/>
</dbReference>
<accession>A0ABS9QK99</accession>
<name>A0ABS9QK99_9HYPH</name>
<dbReference type="Pfam" id="PF04199">
    <property type="entry name" value="Cyclase"/>
    <property type="match status" value="1"/>
</dbReference>
<evidence type="ECO:0000313" key="1">
    <source>
        <dbReference type="EMBL" id="MCG7507856.1"/>
    </source>
</evidence>
<dbReference type="InterPro" id="IPR007325">
    <property type="entry name" value="KFase/CYL"/>
</dbReference>
<dbReference type="PANTHER" id="PTHR31118:SF12">
    <property type="entry name" value="CYCLASE-LIKE PROTEIN 2"/>
    <property type="match status" value="1"/>
</dbReference>
<reference evidence="1 2" key="1">
    <citation type="submission" date="2022-02" db="EMBL/GenBank/DDBJ databases">
        <title>Draft genome sequence of Mezorhizobium retamae strain IRAMC:0171 isolated from Retama raetam nodules.</title>
        <authorList>
            <person name="Bengaied R."/>
            <person name="Sbissi I."/>
            <person name="Huber K."/>
            <person name="Ghodbane F."/>
            <person name="Nouioui I."/>
            <person name="Tarhouni M."/>
            <person name="Gtari M."/>
        </authorList>
    </citation>
    <scope>NUCLEOTIDE SEQUENCE [LARGE SCALE GENOMIC DNA]</scope>
    <source>
        <strain evidence="1 2">IRAMC:0171</strain>
    </source>
</reference>
<dbReference type="Gene3D" id="3.50.30.50">
    <property type="entry name" value="Putative cyclase"/>
    <property type="match status" value="1"/>
</dbReference>
<organism evidence="1 2">
    <name type="scientific">Mesorhizobium retamae</name>
    <dbReference type="NCBI Taxonomy" id="2912854"/>
    <lineage>
        <taxon>Bacteria</taxon>
        <taxon>Pseudomonadati</taxon>
        <taxon>Pseudomonadota</taxon>
        <taxon>Alphaproteobacteria</taxon>
        <taxon>Hyphomicrobiales</taxon>
        <taxon>Phyllobacteriaceae</taxon>
        <taxon>Mesorhizobium</taxon>
    </lineage>
</organism>